<dbReference type="PANTHER" id="PTHR19303">
    <property type="entry name" value="TRANSPOSON"/>
    <property type="match status" value="1"/>
</dbReference>
<evidence type="ECO:0000313" key="7">
    <source>
        <dbReference type="Proteomes" id="UP001549920"/>
    </source>
</evidence>
<feature type="compositionally biased region" description="Polar residues" evidence="4">
    <location>
        <begin position="631"/>
        <end position="645"/>
    </location>
</feature>
<dbReference type="Pfam" id="PF05225">
    <property type="entry name" value="HTH_psq"/>
    <property type="match status" value="1"/>
</dbReference>
<comment type="subcellular location">
    <subcellularLocation>
        <location evidence="1">Nucleus</location>
    </subcellularLocation>
</comment>
<feature type="region of interest" description="Disordered" evidence="4">
    <location>
        <begin position="625"/>
        <end position="667"/>
    </location>
</feature>
<dbReference type="Proteomes" id="UP001549920">
    <property type="component" value="Unassembled WGS sequence"/>
</dbReference>
<dbReference type="InterPro" id="IPR009057">
    <property type="entry name" value="Homeodomain-like_sf"/>
</dbReference>
<feature type="region of interest" description="Disordered" evidence="4">
    <location>
        <begin position="839"/>
        <end position="886"/>
    </location>
</feature>
<proteinExistence type="predicted"/>
<protein>
    <recommendedName>
        <fullName evidence="5">HTH CENPB-type domain-containing protein</fullName>
    </recommendedName>
</protein>
<feature type="compositionally biased region" description="Polar residues" evidence="4">
    <location>
        <begin position="696"/>
        <end position="716"/>
    </location>
</feature>
<evidence type="ECO:0000313" key="6">
    <source>
        <dbReference type="EMBL" id="KAL0895301.1"/>
    </source>
</evidence>
<dbReference type="InterPro" id="IPR006600">
    <property type="entry name" value="HTH_CenpB_DNA-bd_dom"/>
</dbReference>
<evidence type="ECO:0000256" key="2">
    <source>
        <dbReference type="ARBA" id="ARBA00023125"/>
    </source>
</evidence>
<dbReference type="Gene3D" id="3.30.420.10">
    <property type="entry name" value="Ribonuclease H-like superfamily/Ribonuclease H"/>
    <property type="match status" value="1"/>
</dbReference>
<comment type="caution">
    <text evidence="6">The sequence shown here is derived from an EMBL/GenBank/DDBJ whole genome shotgun (WGS) entry which is preliminary data.</text>
</comment>
<dbReference type="EMBL" id="JBEUOH010000003">
    <property type="protein sequence ID" value="KAL0895301.1"/>
    <property type="molecule type" value="Genomic_DNA"/>
</dbReference>
<name>A0ABR3IGB4_LOXSC</name>
<feature type="domain" description="HTH CENPB-type" evidence="5">
    <location>
        <begin position="51"/>
        <end position="126"/>
    </location>
</feature>
<feature type="compositionally biased region" description="Basic and acidic residues" evidence="4">
    <location>
        <begin position="877"/>
        <end position="886"/>
    </location>
</feature>
<dbReference type="PANTHER" id="PTHR19303:SF74">
    <property type="entry name" value="POGO TRANSPOSABLE ELEMENT WITH KRAB DOMAIN"/>
    <property type="match status" value="1"/>
</dbReference>
<evidence type="ECO:0000256" key="3">
    <source>
        <dbReference type="ARBA" id="ARBA00023242"/>
    </source>
</evidence>
<keyword evidence="2" id="KW-0238">DNA-binding</keyword>
<feature type="region of interest" description="Disordered" evidence="4">
    <location>
        <begin position="689"/>
        <end position="773"/>
    </location>
</feature>
<dbReference type="PROSITE" id="PS51253">
    <property type="entry name" value="HTH_CENPB"/>
    <property type="match status" value="1"/>
</dbReference>
<reference evidence="6 7" key="1">
    <citation type="submission" date="2024-06" db="EMBL/GenBank/DDBJ databases">
        <title>A chromosome-level genome assembly of beet webworm, Loxostege sticticalis.</title>
        <authorList>
            <person name="Zhang Y."/>
        </authorList>
    </citation>
    <scope>NUCLEOTIDE SEQUENCE [LARGE SCALE GENOMIC DNA]</scope>
    <source>
        <strain evidence="6">AQ026</strain>
        <tissue evidence="6">Whole body</tissue>
    </source>
</reference>
<evidence type="ECO:0000256" key="1">
    <source>
        <dbReference type="ARBA" id="ARBA00004123"/>
    </source>
</evidence>
<evidence type="ECO:0000259" key="5">
    <source>
        <dbReference type="PROSITE" id="PS51253"/>
    </source>
</evidence>
<feature type="compositionally biased region" description="Basic residues" evidence="4">
    <location>
        <begin position="848"/>
        <end position="860"/>
    </location>
</feature>
<dbReference type="InterPro" id="IPR004875">
    <property type="entry name" value="DDE_SF_endonuclease_dom"/>
</dbReference>
<dbReference type="SUPFAM" id="SSF46689">
    <property type="entry name" value="Homeodomain-like"/>
    <property type="match status" value="1"/>
</dbReference>
<organism evidence="6 7">
    <name type="scientific">Loxostege sticticalis</name>
    <name type="common">Beet webworm moth</name>
    <dbReference type="NCBI Taxonomy" id="481309"/>
    <lineage>
        <taxon>Eukaryota</taxon>
        <taxon>Metazoa</taxon>
        <taxon>Ecdysozoa</taxon>
        <taxon>Arthropoda</taxon>
        <taxon>Hexapoda</taxon>
        <taxon>Insecta</taxon>
        <taxon>Pterygota</taxon>
        <taxon>Neoptera</taxon>
        <taxon>Endopterygota</taxon>
        <taxon>Lepidoptera</taxon>
        <taxon>Glossata</taxon>
        <taxon>Ditrysia</taxon>
        <taxon>Pyraloidea</taxon>
        <taxon>Crambidae</taxon>
        <taxon>Pyraustinae</taxon>
        <taxon>Loxostege</taxon>
    </lineage>
</organism>
<dbReference type="InterPro" id="IPR007889">
    <property type="entry name" value="HTH_Psq"/>
</dbReference>
<dbReference type="InterPro" id="IPR050863">
    <property type="entry name" value="CenT-Element_Derived"/>
</dbReference>
<gene>
    <name evidence="6" type="ORF">ABMA27_011446</name>
</gene>
<sequence>MSNKKYSNEDLAKALEDIKNGSMTIYRASKVYNIPNQTLHDKINKKYKKQESAGAPTVLSSTEEGLLVKWVLHMAEIGFPVTKDQLLHSVAKLLIGLNRPNPFKDGVPGRHWYEAFLKRNPIISKRVCQALTTARVNATEEKIRGWFQRVRKYFEDNNLMAVLEDPARVFNCDESAFFLCPKGQPVLARKGVKNVHCRSGNDDKENLTLCLGASADGKLMPVLALFPYKRIPQNILLKYPKKDWAIGRTDSGWMTSEAFYEYVANQFEPFLTKENITRPVALFLDGHVSHLSLPVCEFCKEKNIILIALLPSATHALQPMDVAVFHSLKNAWSKAVHTWRMENNGKRLKREDFGPVLEKAIKTTLRPEIIQNGFRKAGLYPFDENAVDYKKIPKSSAATASSSGTSTPTSLSSLESSKQLQSKDFIKWFEMNLDAHKLNEFRQCSGEWTGNVKDDSLYYFWKKTCTSHTPTPDSMSLGNTTLLENDCTLADLDLNWINEDTMVESAFLNEITLTSSLPCSTPKSPSIIETITFQETQQELVTNSKAAGDLLDGSSNIIGNISKISEQDNVSNVPVILVPPPETTLLTQEAILEESSVVIQQNDPGDVPTIIPPKEKVANRDNDKLFKPSGTLPTNNSTFSVTTPVPQEKISPPNETDRKVENSKPIISKEALTSQIASVAQNDMNIAADKHEKCVTPNNQTKKKSSTSGELSSPHQTPIKILTRSAADTLESSPISTSQNNKKYEDSSTNIQNSVTESTPTQDQSENSQNFMKSAFPTPFKNALLWPETPSTSKGKTLIKKKLAPIIGTADEYIAYEKKLKEEKEDKLKQKEIRKQVRENKAKEKVKAKNIVKKNKKKSSKVPDQINEPGPSRTTTKNRESETPAIVSDERIDSNSLKITPGDYVIIIYEGENFPGVVMEVIHDASETKYKIKTMTMSGFEPSGRVNWRWPEKDDILIYDAKEVLKKIKAPTAVNKRGVFSIQSLDCDD</sequence>
<dbReference type="Pfam" id="PF03184">
    <property type="entry name" value="DDE_1"/>
    <property type="match status" value="1"/>
</dbReference>
<evidence type="ECO:0000256" key="4">
    <source>
        <dbReference type="SAM" id="MobiDB-lite"/>
    </source>
</evidence>
<keyword evidence="3" id="KW-0539">Nucleus</keyword>
<dbReference type="Gene3D" id="1.10.10.60">
    <property type="entry name" value="Homeodomain-like"/>
    <property type="match status" value="1"/>
</dbReference>
<feature type="compositionally biased region" description="Polar residues" evidence="4">
    <location>
        <begin position="730"/>
        <end position="772"/>
    </location>
</feature>
<accession>A0ABR3IGB4</accession>
<keyword evidence="7" id="KW-1185">Reference proteome</keyword>
<dbReference type="InterPro" id="IPR036397">
    <property type="entry name" value="RNaseH_sf"/>
</dbReference>